<evidence type="ECO:0000256" key="4">
    <source>
        <dbReference type="ARBA" id="ARBA00025742"/>
    </source>
</evidence>
<gene>
    <name evidence="6" type="ORF">GQE99_16790</name>
</gene>
<reference evidence="6 7" key="1">
    <citation type="submission" date="2019-12" db="EMBL/GenBank/DDBJ databases">
        <title>Maritimibacter sp. nov. sp. isolated from sea sand.</title>
        <authorList>
            <person name="Kim J."/>
            <person name="Jeong S.E."/>
            <person name="Jung H.S."/>
            <person name="Jeon C.O."/>
        </authorList>
    </citation>
    <scope>NUCLEOTIDE SEQUENCE [LARGE SCALE GENOMIC DNA]</scope>
    <source>
        <strain evidence="6 7">DP07</strain>
    </source>
</reference>
<dbReference type="PANTHER" id="PTHR42988:SF2">
    <property type="entry name" value="CYCLIC NUCLEOTIDE PHOSPHODIESTERASE CBUA0032-RELATED"/>
    <property type="match status" value="1"/>
</dbReference>
<dbReference type="PANTHER" id="PTHR42988">
    <property type="entry name" value="PHOSPHOHYDROLASE"/>
    <property type="match status" value="1"/>
</dbReference>
<dbReference type="Gene3D" id="3.60.21.10">
    <property type="match status" value="1"/>
</dbReference>
<keyword evidence="3" id="KW-0408">Iron</keyword>
<dbReference type="GO" id="GO:0016787">
    <property type="term" value="F:hydrolase activity"/>
    <property type="evidence" value="ECO:0007669"/>
    <property type="project" value="UniProtKB-KW"/>
</dbReference>
<dbReference type="RefSeq" id="WP_161352781.1">
    <property type="nucleotide sequence ID" value="NZ_WTUX01000019.1"/>
</dbReference>
<protein>
    <submittedName>
        <fullName evidence="6">Metallophosphoesterase</fullName>
    </submittedName>
</protein>
<keyword evidence="7" id="KW-1185">Reference proteome</keyword>
<dbReference type="Pfam" id="PF00149">
    <property type="entry name" value="Metallophos"/>
    <property type="match status" value="1"/>
</dbReference>
<evidence type="ECO:0000313" key="7">
    <source>
        <dbReference type="Proteomes" id="UP000467322"/>
    </source>
</evidence>
<accession>A0A845M6K1</accession>
<dbReference type="SUPFAM" id="SSF56300">
    <property type="entry name" value="Metallo-dependent phosphatases"/>
    <property type="match status" value="1"/>
</dbReference>
<dbReference type="InterPro" id="IPR029052">
    <property type="entry name" value="Metallo-depent_PP-like"/>
</dbReference>
<evidence type="ECO:0000256" key="1">
    <source>
        <dbReference type="ARBA" id="ARBA00022723"/>
    </source>
</evidence>
<dbReference type="InterPro" id="IPR004843">
    <property type="entry name" value="Calcineurin-like_PHP"/>
</dbReference>
<organism evidence="6 7">
    <name type="scientific">Maritimibacter harenae</name>
    <dbReference type="NCBI Taxonomy" id="2606218"/>
    <lineage>
        <taxon>Bacteria</taxon>
        <taxon>Pseudomonadati</taxon>
        <taxon>Pseudomonadota</taxon>
        <taxon>Alphaproteobacteria</taxon>
        <taxon>Rhodobacterales</taxon>
        <taxon>Roseobacteraceae</taxon>
        <taxon>Maritimibacter</taxon>
    </lineage>
</organism>
<dbReference type="GO" id="GO:0046872">
    <property type="term" value="F:metal ion binding"/>
    <property type="evidence" value="ECO:0007669"/>
    <property type="project" value="UniProtKB-KW"/>
</dbReference>
<dbReference type="AlphaFoldDB" id="A0A845M6K1"/>
<name>A0A845M6K1_9RHOB</name>
<dbReference type="EMBL" id="WTUX01000019">
    <property type="protein sequence ID" value="MZR14679.1"/>
    <property type="molecule type" value="Genomic_DNA"/>
</dbReference>
<dbReference type="Proteomes" id="UP000467322">
    <property type="component" value="Unassembled WGS sequence"/>
</dbReference>
<dbReference type="InterPro" id="IPR050884">
    <property type="entry name" value="CNP_phosphodiesterase-III"/>
</dbReference>
<comment type="caution">
    <text evidence="6">The sequence shown here is derived from an EMBL/GenBank/DDBJ whole genome shotgun (WGS) entry which is preliminary data.</text>
</comment>
<evidence type="ECO:0000259" key="5">
    <source>
        <dbReference type="Pfam" id="PF00149"/>
    </source>
</evidence>
<proteinExistence type="inferred from homology"/>
<evidence type="ECO:0000256" key="2">
    <source>
        <dbReference type="ARBA" id="ARBA00022801"/>
    </source>
</evidence>
<sequence length="278" mass="30613">MSRLVHLSDLHFGRARPELLAPLSAAIRAADPDLVVVSGDLTQRARSREFAAARQFLDGLGARWLSVPGNHDIPLYQPWDRMLAPFRKYRENIALDLEPVHEGPDYQVAGLNTVDRFAGQRGRARGHAVRRICGLLGQGDAQRFDIVVAHHPFEQDKSSHKKPMRRAEPMLEKLSSAGAHVVLSGHLHMWHTGPFLTRAGRTGPIQVHAGTSLSSRLRGEVNDFAVLDIEGHWLTVTRMAVGSESTEFKQRTVARFKRDGAGLVPAPGSEIDGDAGEL</sequence>
<evidence type="ECO:0000313" key="6">
    <source>
        <dbReference type="EMBL" id="MZR14679.1"/>
    </source>
</evidence>
<keyword evidence="1" id="KW-0479">Metal-binding</keyword>
<feature type="domain" description="Calcineurin-like phosphoesterase" evidence="5">
    <location>
        <begin position="3"/>
        <end position="188"/>
    </location>
</feature>
<comment type="similarity">
    <text evidence="4">Belongs to the cyclic nucleotide phosphodiesterase class-III family.</text>
</comment>
<keyword evidence="2" id="KW-0378">Hydrolase</keyword>
<evidence type="ECO:0000256" key="3">
    <source>
        <dbReference type="ARBA" id="ARBA00023004"/>
    </source>
</evidence>